<dbReference type="Gene3D" id="3.40.640.10">
    <property type="entry name" value="Type I PLP-dependent aspartate aminotransferase-like (Major domain)"/>
    <property type="match status" value="1"/>
</dbReference>
<accession>A0A081P7G9</accession>
<dbReference type="InterPro" id="IPR051446">
    <property type="entry name" value="HTH_trans_reg/aminotransferase"/>
</dbReference>
<dbReference type="InterPro" id="IPR036390">
    <property type="entry name" value="WH_DNA-bd_sf"/>
</dbReference>
<dbReference type="Gene3D" id="1.10.10.10">
    <property type="entry name" value="Winged helix-like DNA-binding domain superfamily/Winged helix DNA-binding domain"/>
    <property type="match status" value="1"/>
</dbReference>
<evidence type="ECO:0000256" key="1">
    <source>
        <dbReference type="ARBA" id="ARBA00001933"/>
    </source>
</evidence>
<feature type="domain" description="HTH gntR-type" evidence="8">
    <location>
        <begin position="14"/>
        <end position="82"/>
    </location>
</feature>
<evidence type="ECO:0000256" key="2">
    <source>
        <dbReference type="ARBA" id="ARBA00005384"/>
    </source>
</evidence>
<dbReference type="PROSITE" id="PS50949">
    <property type="entry name" value="HTH_GNTR"/>
    <property type="match status" value="1"/>
</dbReference>
<dbReference type="InterPro" id="IPR004839">
    <property type="entry name" value="Aminotransferase_I/II_large"/>
</dbReference>
<dbReference type="Pfam" id="PF00155">
    <property type="entry name" value="Aminotran_1_2"/>
    <property type="match status" value="1"/>
</dbReference>
<name>A0A081P7G9_9BACL</name>
<dbReference type="EMBL" id="JNVM01000006">
    <property type="protein sequence ID" value="KEQ26642.1"/>
    <property type="molecule type" value="Genomic_DNA"/>
</dbReference>
<dbReference type="CDD" id="cd07377">
    <property type="entry name" value="WHTH_GntR"/>
    <property type="match status" value="1"/>
</dbReference>
<dbReference type="Proteomes" id="UP000028123">
    <property type="component" value="Unassembled WGS sequence"/>
</dbReference>
<dbReference type="InterPro" id="IPR015424">
    <property type="entry name" value="PyrdxlP-dep_Trfase"/>
</dbReference>
<evidence type="ECO:0000313" key="9">
    <source>
        <dbReference type="EMBL" id="KEQ26642.1"/>
    </source>
</evidence>
<keyword evidence="4" id="KW-0663">Pyridoxal phosphate</keyword>
<gene>
    <name evidence="9" type="ORF">ET33_32905</name>
</gene>
<dbReference type="AlphaFoldDB" id="A0A081P7G9"/>
<proteinExistence type="inferred from homology"/>
<dbReference type="GO" id="GO:0003677">
    <property type="term" value="F:DNA binding"/>
    <property type="evidence" value="ECO:0007669"/>
    <property type="project" value="UniProtKB-KW"/>
</dbReference>
<evidence type="ECO:0000256" key="3">
    <source>
        <dbReference type="ARBA" id="ARBA00022576"/>
    </source>
</evidence>
<dbReference type="OrthoDB" id="9808770at2"/>
<dbReference type="GO" id="GO:0003700">
    <property type="term" value="F:DNA-binding transcription factor activity"/>
    <property type="evidence" value="ECO:0007669"/>
    <property type="project" value="InterPro"/>
</dbReference>
<dbReference type="InterPro" id="IPR000524">
    <property type="entry name" value="Tscrpt_reg_HTH_GntR"/>
</dbReference>
<dbReference type="PANTHER" id="PTHR46577:SF1">
    <property type="entry name" value="HTH-TYPE TRANSCRIPTIONAL REGULATORY PROTEIN GABR"/>
    <property type="match status" value="1"/>
</dbReference>
<evidence type="ECO:0000256" key="5">
    <source>
        <dbReference type="ARBA" id="ARBA00023015"/>
    </source>
</evidence>
<keyword evidence="3" id="KW-0808">Transferase</keyword>
<dbReference type="GO" id="GO:0008483">
    <property type="term" value="F:transaminase activity"/>
    <property type="evidence" value="ECO:0007669"/>
    <property type="project" value="UniProtKB-KW"/>
</dbReference>
<dbReference type="GO" id="GO:0030170">
    <property type="term" value="F:pyridoxal phosphate binding"/>
    <property type="evidence" value="ECO:0007669"/>
    <property type="project" value="InterPro"/>
</dbReference>
<dbReference type="SMART" id="SM00345">
    <property type="entry name" value="HTH_GNTR"/>
    <property type="match status" value="1"/>
</dbReference>
<comment type="cofactor">
    <cofactor evidence="1">
        <name>pyridoxal 5'-phosphate</name>
        <dbReference type="ChEBI" id="CHEBI:597326"/>
    </cofactor>
</comment>
<dbReference type="Pfam" id="PF00392">
    <property type="entry name" value="GntR"/>
    <property type="match status" value="1"/>
</dbReference>
<dbReference type="InterPro" id="IPR015421">
    <property type="entry name" value="PyrdxlP-dep_Trfase_major"/>
</dbReference>
<sequence>MDMFTVHLDPGRKQPLYDQLYMHIKREIESGHLSYGTRLPSKRKLAGYLRISQNTLETAYQQLVAEGYVEAVPKRGFFVSKTDEVLRIGTETPSPTMRMPVTDTDAIVPRYDFSPTSIDLDVFPFAIWKKLAKETIQSEHKSLLQLGHPQGDERLRSTISQYLYYSRGVSCTPEQIIVGAGTESLFQLLLQILGRDNSFAVENPGYYRMYRILRSYGIDVQLLPLDEEGVDVAQLADGRSNIVYTTPSHQFPMGMVMPVNRRMRLLQWVSERDGRYIIEDDYDSEFRYSGKPIPSLHGMDSSGKVIYIGTLSKPLSPSLRISYMVLPGRLLEVYRTHYISYASTVSRIDQHVLYRFIQEGHFEKHLNKMRRIYKRKRDRLVAAVRRFPQPVDIIGENAGLHLLLKVRNGLSEEELLARAKAAGVKVYGISGYCFDSVPEGPDPVILLGFAGLSEDDIDAAARILEQAWFSAGLPTNKT</sequence>
<organism evidence="9 10">
    <name type="scientific">Paenibacillus tyrfis</name>
    <dbReference type="NCBI Taxonomy" id="1501230"/>
    <lineage>
        <taxon>Bacteria</taxon>
        <taxon>Bacillati</taxon>
        <taxon>Bacillota</taxon>
        <taxon>Bacilli</taxon>
        <taxon>Bacillales</taxon>
        <taxon>Paenibacillaceae</taxon>
        <taxon>Paenibacillus</taxon>
    </lineage>
</organism>
<protein>
    <submittedName>
        <fullName evidence="9">GntR family transcriptional regulator</fullName>
    </submittedName>
</protein>
<keyword evidence="10" id="KW-1185">Reference proteome</keyword>
<evidence type="ECO:0000256" key="7">
    <source>
        <dbReference type="ARBA" id="ARBA00023163"/>
    </source>
</evidence>
<dbReference type="PANTHER" id="PTHR46577">
    <property type="entry name" value="HTH-TYPE TRANSCRIPTIONAL REGULATORY PROTEIN GABR"/>
    <property type="match status" value="1"/>
</dbReference>
<evidence type="ECO:0000256" key="4">
    <source>
        <dbReference type="ARBA" id="ARBA00022898"/>
    </source>
</evidence>
<dbReference type="SUPFAM" id="SSF53383">
    <property type="entry name" value="PLP-dependent transferases"/>
    <property type="match status" value="1"/>
</dbReference>
<comment type="similarity">
    <text evidence="2">In the C-terminal section; belongs to the class-I pyridoxal-phosphate-dependent aminotransferase family.</text>
</comment>
<evidence type="ECO:0000313" key="10">
    <source>
        <dbReference type="Proteomes" id="UP000028123"/>
    </source>
</evidence>
<dbReference type="CDD" id="cd00609">
    <property type="entry name" value="AAT_like"/>
    <property type="match status" value="1"/>
</dbReference>
<evidence type="ECO:0000259" key="8">
    <source>
        <dbReference type="PROSITE" id="PS50949"/>
    </source>
</evidence>
<dbReference type="InterPro" id="IPR036388">
    <property type="entry name" value="WH-like_DNA-bd_sf"/>
</dbReference>
<dbReference type="RefSeq" id="WP_036679509.1">
    <property type="nucleotide sequence ID" value="NZ_JNVM01000006.1"/>
</dbReference>
<keyword evidence="3" id="KW-0032">Aminotransferase</keyword>
<keyword evidence="5" id="KW-0805">Transcription regulation</keyword>
<keyword evidence="7" id="KW-0804">Transcription</keyword>
<evidence type="ECO:0000256" key="6">
    <source>
        <dbReference type="ARBA" id="ARBA00023125"/>
    </source>
</evidence>
<dbReference type="eggNOG" id="COG1167">
    <property type="taxonomic scope" value="Bacteria"/>
</dbReference>
<keyword evidence="6" id="KW-0238">DNA-binding</keyword>
<reference evidence="9 10" key="1">
    <citation type="submission" date="2014-06" db="EMBL/GenBank/DDBJ databases">
        <title>Draft genome sequence of Paenibacillus sp. MSt1.</title>
        <authorList>
            <person name="Aw Y.K."/>
            <person name="Ong K.S."/>
            <person name="Gan H.M."/>
            <person name="Lee S.M."/>
        </authorList>
    </citation>
    <scope>NUCLEOTIDE SEQUENCE [LARGE SCALE GENOMIC DNA]</scope>
    <source>
        <strain evidence="9 10">MSt1</strain>
    </source>
</reference>
<dbReference type="SUPFAM" id="SSF46785">
    <property type="entry name" value="Winged helix' DNA-binding domain"/>
    <property type="match status" value="1"/>
</dbReference>
<comment type="caution">
    <text evidence="9">The sequence shown here is derived from an EMBL/GenBank/DDBJ whole genome shotgun (WGS) entry which is preliminary data.</text>
</comment>